<dbReference type="SUPFAM" id="SSF55729">
    <property type="entry name" value="Acyl-CoA N-acyltransferases (Nat)"/>
    <property type="match status" value="1"/>
</dbReference>
<dbReference type="NCBIfam" id="TIGR03827">
    <property type="entry name" value="GNAT_ablB"/>
    <property type="match status" value="1"/>
</dbReference>
<feature type="domain" description="N-acetyltransferase" evidence="1">
    <location>
        <begin position="132"/>
        <end position="278"/>
    </location>
</feature>
<dbReference type="PROSITE" id="PS51186">
    <property type="entry name" value="GNAT"/>
    <property type="match status" value="1"/>
</dbReference>
<dbReference type="RefSeq" id="WP_343065283.1">
    <property type="nucleotide sequence ID" value="NZ_JACHGK010000003.1"/>
</dbReference>
<proteinExistence type="predicted"/>
<protein>
    <submittedName>
        <fullName evidence="2">Putative beta-lysine N-acetyltransferase</fullName>
    </submittedName>
</protein>
<evidence type="ECO:0000259" key="1">
    <source>
        <dbReference type="PROSITE" id="PS51186"/>
    </source>
</evidence>
<name>A0A7X0LVR9_9BACI</name>
<gene>
    <name evidence="2" type="ORF">HNR53_001178</name>
</gene>
<keyword evidence="3" id="KW-1185">Reference proteome</keyword>
<dbReference type="Gene3D" id="3.40.630.30">
    <property type="match status" value="1"/>
</dbReference>
<accession>A0A7X0LVR9</accession>
<evidence type="ECO:0000313" key="3">
    <source>
        <dbReference type="Proteomes" id="UP000531594"/>
    </source>
</evidence>
<dbReference type="GO" id="GO:0008080">
    <property type="term" value="F:N-acetyltransferase activity"/>
    <property type="evidence" value="ECO:0007669"/>
    <property type="project" value="InterPro"/>
</dbReference>
<dbReference type="InterPro" id="IPR022525">
    <property type="entry name" value="GNAT_AblB"/>
</dbReference>
<comment type="caution">
    <text evidence="2">The sequence shown here is derived from an EMBL/GenBank/DDBJ whole genome shotgun (WGS) entry which is preliminary data.</text>
</comment>
<dbReference type="InterPro" id="IPR000182">
    <property type="entry name" value="GNAT_dom"/>
</dbReference>
<evidence type="ECO:0000313" key="2">
    <source>
        <dbReference type="EMBL" id="MBB6444569.1"/>
    </source>
</evidence>
<dbReference type="AlphaFoldDB" id="A0A7X0LVR9"/>
<reference evidence="2 3" key="1">
    <citation type="submission" date="2020-08" db="EMBL/GenBank/DDBJ databases">
        <title>Genomic Encyclopedia of Type Strains, Phase IV (KMG-IV): sequencing the most valuable type-strain genomes for metagenomic binning, comparative biology and taxonomic classification.</title>
        <authorList>
            <person name="Goeker M."/>
        </authorList>
    </citation>
    <scope>NUCLEOTIDE SEQUENCE [LARGE SCALE GENOMIC DNA]</scope>
    <source>
        <strain evidence="2 3">DSM 5391</strain>
    </source>
</reference>
<dbReference type="Pfam" id="PF00583">
    <property type="entry name" value="Acetyltransf_1"/>
    <property type="match status" value="1"/>
</dbReference>
<sequence>MTQQHANRQSISSDHFMMEVYLDPYNKRVRVDDYRGNISQMIEKAEEQAALLQAEKLIVIGRREDFSAFLEHGYLCEAMVDRFFHGSDAYYFTKYFVEARKLSHQWLKEDAIVRNVGALTRNSVTITPPQEYDLVKVNQADAENLAVLYKKVFQIYPVPLHDPDYIRKTMEQGTIYYAYLLKGNVVSAASAEINSRYYHAEMTDCATLLEHRKFGLMKQLLIKLIEELVEQGIFCAYSIARAQSFGMNAVLHQLGFEYRGRLLNNCYIYDKLENMNMWIKDLSSCHGQK</sequence>
<organism evidence="2 3">
    <name type="scientific">Bacillus benzoevorans</name>
    <dbReference type="NCBI Taxonomy" id="1456"/>
    <lineage>
        <taxon>Bacteria</taxon>
        <taxon>Bacillati</taxon>
        <taxon>Bacillota</taxon>
        <taxon>Bacilli</taxon>
        <taxon>Bacillales</taxon>
        <taxon>Bacillaceae</taxon>
        <taxon>Bacillus</taxon>
    </lineage>
</organism>
<dbReference type="InterPro" id="IPR016181">
    <property type="entry name" value="Acyl_CoA_acyltransferase"/>
</dbReference>
<keyword evidence="2" id="KW-0808">Transferase</keyword>
<dbReference type="EMBL" id="JACHGK010000003">
    <property type="protein sequence ID" value="MBB6444569.1"/>
    <property type="molecule type" value="Genomic_DNA"/>
</dbReference>
<dbReference type="Proteomes" id="UP000531594">
    <property type="component" value="Unassembled WGS sequence"/>
</dbReference>